<name>A0A812QCD9_9DINO</name>
<comment type="caution">
    <text evidence="1">The sequence shown here is derived from an EMBL/GenBank/DDBJ whole genome shotgun (WGS) entry which is preliminary data.</text>
</comment>
<evidence type="ECO:0000313" key="2">
    <source>
        <dbReference type="Proteomes" id="UP000604046"/>
    </source>
</evidence>
<dbReference type="EMBL" id="CAJNDS010002242">
    <property type="protein sequence ID" value="CAE7389723.1"/>
    <property type="molecule type" value="Genomic_DNA"/>
</dbReference>
<gene>
    <name evidence="1" type="ORF">SNAT2548_LOCUS21245</name>
</gene>
<dbReference type="Proteomes" id="UP000604046">
    <property type="component" value="Unassembled WGS sequence"/>
</dbReference>
<accession>A0A812QCD9</accession>
<protein>
    <submittedName>
        <fullName evidence="1">Uncharacterized protein</fullName>
    </submittedName>
</protein>
<reference evidence="1" key="1">
    <citation type="submission" date="2021-02" db="EMBL/GenBank/DDBJ databases">
        <authorList>
            <person name="Dougan E. K."/>
            <person name="Rhodes N."/>
            <person name="Thang M."/>
            <person name="Chan C."/>
        </authorList>
    </citation>
    <scope>NUCLEOTIDE SEQUENCE</scope>
</reference>
<dbReference type="AlphaFoldDB" id="A0A812QCD9"/>
<keyword evidence="2" id="KW-1185">Reference proteome</keyword>
<sequence>MPHYSPFNTILPLLDITITQHYPLPTTTHHYPRLRTTPTRLAILPFHVPTIPTIPMRAPGSETGSSLTFIWRTDLKPLLLAIEGASALPLIGLFLVATRLCFHGAALTEKCRNIPALVNQIPGDAINPERQYLVRFITDSAAGFILKGVTLTPATFQRQAGAL</sequence>
<evidence type="ECO:0000313" key="1">
    <source>
        <dbReference type="EMBL" id="CAE7389723.1"/>
    </source>
</evidence>
<dbReference type="OrthoDB" id="431300at2759"/>
<organism evidence="1 2">
    <name type="scientific">Symbiodinium natans</name>
    <dbReference type="NCBI Taxonomy" id="878477"/>
    <lineage>
        <taxon>Eukaryota</taxon>
        <taxon>Sar</taxon>
        <taxon>Alveolata</taxon>
        <taxon>Dinophyceae</taxon>
        <taxon>Suessiales</taxon>
        <taxon>Symbiodiniaceae</taxon>
        <taxon>Symbiodinium</taxon>
    </lineage>
</organism>
<proteinExistence type="predicted"/>